<dbReference type="GO" id="GO:0042597">
    <property type="term" value="C:periplasmic space"/>
    <property type="evidence" value="ECO:0007669"/>
    <property type="project" value="UniProtKB-SubCell"/>
</dbReference>
<keyword evidence="9 10" id="KW-0143">Chaperone</keyword>
<feature type="signal peptide" evidence="10">
    <location>
        <begin position="1"/>
        <end position="29"/>
    </location>
</feature>
<organism evidence="11 12">
    <name type="scientific">Guyparkeria halophila</name>
    <dbReference type="NCBI Taxonomy" id="47960"/>
    <lineage>
        <taxon>Bacteria</taxon>
        <taxon>Pseudomonadati</taxon>
        <taxon>Pseudomonadota</taxon>
        <taxon>Gammaproteobacteria</taxon>
        <taxon>Chromatiales</taxon>
        <taxon>Thioalkalibacteraceae</taxon>
        <taxon>Guyparkeria</taxon>
    </lineage>
</organism>
<dbReference type="Gene3D" id="2.50.20.10">
    <property type="entry name" value="Lipoprotein localisation LolA/LolB/LppX"/>
    <property type="match status" value="1"/>
</dbReference>
<keyword evidence="11" id="KW-0449">Lipoprotein</keyword>
<evidence type="ECO:0000256" key="7">
    <source>
        <dbReference type="ARBA" id="ARBA00022764"/>
    </source>
</evidence>
<keyword evidence="5 10" id="KW-0813">Transport</keyword>
<dbReference type="GO" id="GO:0044874">
    <property type="term" value="P:lipoprotein localization to outer membrane"/>
    <property type="evidence" value="ECO:0007669"/>
    <property type="project" value="UniProtKB-UniRule"/>
</dbReference>
<name>A0A6I6D2W8_9GAMM</name>
<accession>A0A6I6D2W8</accession>
<dbReference type="SUPFAM" id="SSF89392">
    <property type="entry name" value="Prokaryotic lipoproteins and lipoprotein localization factors"/>
    <property type="match status" value="1"/>
</dbReference>
<evidence type="ECO:0000256" key="4">
    <source>
        <dbReference type="ARBA" id="ARBA00014035"/>
    </source>
</evidence>
<dbReference type="Pfam" id="PF03548">
    <property type="entry name" value="LolA"/>
    <property type="match status" value="1"/>
</dbReference>
<feature type="chain" id="PRO_5026396504" description="Outer-membrane lipoprotein carrier protein" evidence="10">
    <location>
        <begin position="30"/>
        <end position="222"/>
    </location>
</feature>
<dbReference type="HAMAP" id="MF_00240">
    <property type="entry name" value="LolA"/>
    <property type="match status" value="1"/>
</dbReference>
<evidence type="ECO:0000256" key="2">
    <source>
        <dbReference type="ARBA" id="ARBA00007615"/>
    </source>
</evidence>
<evidence type="ECO:0000256" key="10">
    <source>
        <dbReference type="HAMAP-Rule" id="MF_00240"/>
    </source>
</evidence>
<dbReference type="InterPro" id="IPR018323">
    <property type="entry name" value="OM_lipoprot_carrier_LolA_Pbac"/>
</dbReference>
<evidence type="ECO:0000256" key="9">
    <source>
        <dbReference type="ARBA" id="ARBA00023186"/>
    </source>
</evidence>
<dbReference type="InterPro" id="IPR004564">
    <property type="entry name" value="OM_lipoprot_carrier_LolA-like"/>
</dbReference>
<evidence type="ECO:0000313" key="12">
    <source>
        <dbReference type="Proteomes" id="UP000427716"/>
    </source>
</evidence>
<comment type="subcellular location">
    <subcellularLocation>
        <location evidence="1 10">Periplasm</location>
    </subcellularLocation>
</comment>
<dbReference type="EMBL" id="CP046415">
    <property type="protein sequence ID" value="QGT78535.1"/>
    <property type="molecule type" value="Genomic_DNA"/>
</dbReference>
<dbReference type="Proteomes" id="UP000427716">
    <property type="component" value="Chromosome"/>
</dbReference>
<comment type="subunit">
    <text evidence="3 10">Monomer.</text>
</comment>
<reference evidence="11 12" key="1">
    <citation type="submission" date="2019-11" db="EMBL/GenBank/DDBJ databases">
        <authorList>
            <person name="Zhang J."/>
            <person name="Sun C."/>
        </authorList>
    </citation>
    <scope>NUCLEOTIDE SEQUENCE [LARGE SCALE GENOMIC DNA]</scope>
    <source>
        <strain evidence="12">sp2</strain>
    </source>
</reference>
<evidence type="ECO:0000256" key="1">
    <source>
        <dbReference type="ARBA" id="ARBA00004418"/>
    </source>
</evidence>
<dbReference type="GO" id="GO:0042953">
    <property type="term" value="P:lipoprotein transport"/>
    <property type="evidence" value="ECO:0007669"/>
    <property type="project" value="InterPro"/>
</dbReference>
<evidence type="ECO:0000256" key="6">
    <source>
        <dbReference type="ARBA" id="ARBA00022729"/>
    </source>
</evidence>
<keyword evidence="12" id="KW-1185">Reference proteome</keyword>
<dbReference type="RefSeq" id="WP_136866133.1">
    <property type="nucleotide sequence ID" value="NZ_CP046415.1"/>
</dbReference>
<evidence type="ECO:0000256" key="8">
    <source>
        <dbReference type="ARBA" id="ARBA00022927"/>
    </source>
</evidence>
<proteinExistence type="inferred from homology"/>
<dbReference type="KEGG" id="ghl:GM160_06290"/>
<keyword evidence="6 10" id="KW-0732">Signal</keyword>
<comment type="similarity">
    <text evidence="2 10">Belongs to the LolA family.</text>
</comment>
<sequence length="222" mass="25116" precursor="true">MNRVIPRQSGVLATMAFVGSLLVSTLAPAAPAESVDALVEQLSGIETLAADFRQERRDAQGQVRRESAGRFVLRRPGQFFWRYETPYVQELIANDGTLWVYEPDLRQASRSPLAATEGAPIAILTGERPVDEVFRIRHLESEGGLSWFALRPRAEEGDFREVLLGVDDRGIREMRFIDQLDQTTRVTFESRRFNQPVDESRFRFEAPEGVDVVEAREPPAIQ</sequence>
<evidence type="ECO:0000256" key="5">
    <source>
        <dbReference type="ARBA" id="ARBA00022448"/>
    </source>
</evidence>
<dbReference type="PANTHER" id="PTHR35869">
    <property type="entry name" value="OUTER-MEMBRANE LIPOPROTEIN CARRIER PROTEIN"/>
    <property type="match status" value="1"/>
</dbReference>
<dbReference type="CDD" id="cd16325">
    <property type="entry name" value="LolA"/>
    <property type="match status" value="1"/>
</dbReference>
<evidence type="ECO:0000313" key="11">
    <source>
        <dbReference type="EMBL" id="QGT78535.1"/>
    </source>
</evidence>
<keyword evidence="8 10" id="KW-0653">Protein transport</keyword>
<keyword evidence="7 10" id="KW-0574">Periplasm</keyword>
<protein>
    <recommendedName>
        <fullName evidence="4 10">Outer-membrane lipoprotein carrier protein</fullName>
    </recommendedName>
</protein>
<gene>
    <name evidence="10 11" type="primary">lolA</name>
    <name evidence="11" type="ORF">GM160_06290</name>
</gene>
<dbReference type="InterPro" id="IPR029046">
    <property type="entry name" value="LolA/LolB/LppX"/>
</dbReference>
<evidence type="ECO:0000256" key="3">
    <source>
        <dbReference type="ARBA" id="ARBA00011245"/>
    </source>
</evidence>
<comment type="function">
    <text evidence="10">Participates in the translocation of lipoproteins from the inner membrane to the outer membrane. Only forms a complex with a lipoprotein if the residue after the N-terminal Cys is not an aspartate (The Asp acts as a targeting signal to indicate that the lipoprotein should stay in the inner membrane).</text>
</comment>
<dbReference type="AlphaFoldDB" id="A0A6I6D2W8"/>
<dbReference type="NCBIfam" id="TIGR00547">
    <property type="entry name" value="lolA"/>
    <property type="match status" value="1"/>
</dbReference>
<dbReference type="PANTHER" id="PTHR35869:SF1">
    <property type="entry name" value="OUTER-MEMBRANE LIPOPROTEIN CARRIER PROTEIN"/>
    <property type="match status" value="1"/>
</dbReference>